<dbReference type="RefSeq" id="XP_066918286.1">
    <property type="nucleotide sequence ID" value="XM_067062185.1"/>
</dbReference>
<feature type="compositionally biased region" description="Polar residues" evidence="1">
    <location>
        <begin position="184"/>
        <end position="205"/>
    </location>
</feature>
<evidence type="ECO:0000313" key="3">
    <source>
        <dbReference type="EnsemblMetazoa" id="CLYHEMP014858.2"/>
    </source>
</evidence>
<feature type="domain" description="Calponin-homology (CH)" evidence="2">
    <location>
        <begin position="548"/>
        <end position="654"/>
    </location>
</feature>
<feature type="compositionally biased region" description="Basic and acidic residues" evidence="1">
    <location>
        <begin position="32"/>
        <end position="49"/>
    </location>
</feature>
<dbReference type="PROSITE" id="PS50021">
    <property type="entry name" value="CH"/>
    <property type="match status" value="1"/>
</dbReference>
<name>A0A7M5WXX2_9CNID</name>
<feature type="region of interest" description="Disordered" evidence="1">
    <location>
        <begin position="522"/>
        <end position="547"/>
    </location>
</feature>
<organism evidence="3 4">
    <name type="scientific">Clytia hemisphaerica</name>
    <dbReference type="NCBI Taxonomy" id="252671"/>
    <lineage>
        <taxon>Eukaryota</taxon>
        <taxon>Metazoa</taxon>
        <taxon>Cnidaria</taxon>
        <taxon>Hydrozoa</taxon>
        <taxon>Hydroidolina</taxon>
        <taxon>Leptothecata</taxon>
        <taxon>Obeliida</taxon>
        <taxon>Clytiidae</taxon>
        <taxon>Clytia</taxon>
    </lineage>
</organism>
<evidence type="ECO:0000256" key="1">
    <source>
        <dbReference type="SAM" id="MobiDB-lite"/>
    </source>
</evidence>
<sequence>MREKESKYSSLSSTTTTRKNSLTKNQPFMRRSIFDDDKPKRLSLRERMALRGGDGEEETTIITTTTTTDTQLKKYRQSREVSEKEAIEKSTTRKVIRLDENGNEEVTVRERHLINTDEEQVKREVSRKSKNYESLPEEDETPSNDKNNNKRNAEITIEPQEKTIEQRRQERAERRASRRKESDTPPSSVEKTVTVQTSISTTDNGVENVKTTRTSRFSRGSTKESEKVEQKTVEVKMEAKPVKMEAKEIKVETKVEAKPEELKKEEPKKVIEEKIEVKEEKTVESAKVEEPAKVEETRRSSKVEEAPKNEVKDKLSSLKKNQFESNKGNSRNRPGSMVDFKSKFENKSNTNAVNKRPVSMNIKSKFEQDTKPANKFELRKTTSVPLKPSALKTSTNKVESDKNGVHTEKTVTKTDATIGEGASKKEVKEIKSVETKDTATTHAEKTTTITETKTKGGSTTVTKTETKMESTRPALKKTSTTKSVEERMKERKQQQANAKKNSTAGRNAFKLKLEANAQPVNFSIKSPKSPGGSMMASLSTPKTPTSGDSNIDKLLKWIAKRINQYPAVNVTNFTSSWADGIALCALMNYLLGDEAIDPLAVFPDDRKKNFELAIACATKAGVPALLDAGEMAACPEVDRRSMITYLHTVYKVLWHDKQEKK</sequence>
<dbReference type="AlphaFoldDB" id="A0A7M5WXX2"/>
<dbReference type="InterPro" id="IPR036872">
    <property type="entry name" value="CH_dom_sf"/>
</dbReference>
<evidence type="ECO:0000259" key="2">
    <source>
        <dbReference type="PROSITE" id="PS50021"/>
    </source>
</evidence>
<feature type="compositionally biased region" description="Low complexity" evidence="1">
    <location>
        <begin position="8"/>
        <end position="25"/>
    </location>
</feature>
<feature type="compositionally biased region" description="Basic and acidic residues" evidence="1">
    <location>
        <begin position="147"/>
        <end position="183"/>
    </location>
</feature>
<feature type="compositionally biased region" description="Basic and acidic residues" evidence="1">
    <location>
        <begin position="364"/>
        <end position="380"/>
    </location>
</feature>
<feature type="compositionally biased region" description="Low complexity" evidence="1">
    <location>
        <begin position="211"/>
        <end position="220"/>
    </location>
</feature>
<feature type="region of interest" description="Disordered" evidence="1">
    <location>
        <begin position="1"/>
        <end position="232"/>
    </location>
</feature>
<feature type="compositionally biased region" description="Basic and acidic residues" evidence="1">
    <location>
        <begin position="280"/>
        <end position="316"/>
    </location>
</feature>
<evidence type="ECO:0000313" key="4">
    <source>
        <dbReference type="Proteomes" id="UP000594262"/>
    </source>
</evidence>
<dbReference type="Pfam" id="PF00307">
    <property type="entry name" value="CH"/>
    <property type="match status" value="1"/>
</dbReference>
<feature type="compositionally biased region" description="Basic and acidic residues" evidence="1">
    <location>
        <begin position="221"/>
        <end position="232"/>
    </location>
</feature>
<feature type="compositionally biased region" description="Polar residues" evidence="1">
    <location>
        <begin position="536"/>
        <end position="547"/>
    </location>
</feature>
<reference evidence="3" key="1">
    <citation type="submission" date="2021-01" db="UniProtKB">
        <authorList>
            <consortium name="EnsemblMetazoa"/>
        </authorList>
    </citation>
    <scope>IDENTIFICATION</scope>
</reference>
<dbReference type="SUPFAM" id="SSF47576">
    <property type="entry name" value="Calponin-homology domain, CH-domain"/>
    <property type="match status" value="1"/>
</dbReference>
<keyword evidence="4" id="KW-1185">Reference proteome</keyword>
<dbReference type="Proteomes" id="UP000594262">
    <property type="component" value="Unplaced"/>
</dbReference>
<dbReference type="EnsemblMetazoa" id="CLYHEMT014858.2">
    <property type="protein sequence ID" value="CLYHEMP014858.2"/>
    <property type="gene ID" value="CLYHEMG014858"/>
</dbReference>
<dbReference type="OrthoDB" id="21607at2759"/>
<dbReference type="SMART" id="SM00033">
    <property type="entry name" value="CH"/>
    <property type="match status" value="1"/>
</dbReference>
<accession>A0A7M5WXX2</accession>
<dbReference type="PANTHER" id="PTHR23167:SF88">
    <property type="entry name" value="CALPONIN-HOMOLOGY (CH) DOMAIN-CONTAINING PROTEIN"/>
    <property type="match status" value="1"/>
</dbReference>
<protein>
    <recommendedName>
        <fullName evidence="2">Calponin-homology (CH) domain-containing protein</fullName>
    </recommendedName>
</protein>
<dbReference type="InterPro" id="IPR001715">
    <property type="entry name" value="CH_dom"/>
</dbReference>
<feature type="compositionally biased region" description="Low complexity" evidence="1">
    <location>
        <begin position="446"/>
        <end position="463"/>
    </location>
</feature>
<feature type="compositionally biased region" description="Basic and acidic residues" evidence="1">
    <location>
        <begin position="77"/>
        <end position="131"/>
    </location>
</feature>
<proteinExistence type="predicted"/>
<feature type="compositionally biased region" description="Low complexity" evidence="1">
    <location>
        <begin position="60"/>
        <end position="70"/>
    </location>
</feature>
<feature type="region of interest" description="Disordered" evidence="1">
    <location>
        <begin position="280"/>
        <end position="505"/>
    </location>
</feature>
<feature type="compositionally biased region" description="Basic and acidic residues" evidence="1">
    <location>
        <begin position="398"/>
        <end position="412"/>
    </location>
</feature>
<dbReference type="Gene3D" id="1.10.418.10">
    <property type="entry name" value="Calponin-like domain"/>
    <property type="match status" value="1"/>
</dbReference>
<dbReference type="InterPro" id="IPR050540">
    <property type="entry name" value="F-actin_Monoox_Mical"/>
</dbReference>
<dbReference type="PANTHER" id="PTHR23167">
    <property type="entry name" value="CALPONIN HOMOLOGY DOMAIN-CONTAINING PROTEIN DDB_G0272472-RELATED"/>
    <property type="match status" value="1"/>
</dbReference>
<feature type="compositionally biased region" description="Polar residues" evidence="1">
    <location>
        <begin position="318"/>
        <end position="333"/>
    </location>
</feature>
<dbReference type="GeneID" id="136805618"/>
<feature type="compositionally biased region" description="Basic and acidic residues" evidence="1">
    <location>
        <begin position="483"/>
        <end position="493"/>
    </location>
</feature>
<feature type="compositionally biased region" description="Basic and acidic residues" evidence="1">
    <location>
        <begin position="422"/>
        <end position="445"/>
    </location>
</feature>
<feature type="compositionally biased region" description="Polar residues" evidence="1">
    <location>
        <begin position="494"/>
        <end position="505"/>
    </location>
</feature>